<gene>
    <name evidence="2" type="ORF">HaLaN_01277</name>
</gene>
<dbReference type="Proteomes" id="UP000485058">
    <property type="component" value="Unassembled WGS sequence"/>
</dbReference>
<evidence type="ECO:0000313" key="3">
    <source>
        <dbReference type="Proteomes" id="UP000485058"/>
    </source>
</evidence>
<evidence type="ECO:0000313" key="2">
    <source>
        <dbReference type="EMBL" id="GFH06617.1"/>
    </source>
</evidence>
<keyword evidence="3" id="KW-1185">Reference proteome</keyword>
<dbReference type="EMBL" id="BLLF01000047">
    <property type="protein sequence ID" value="GFH06617.1"/>
    <property type="molecule type" value="Genomic_DNA"/>
</dbReference>
<comment type="caution">
    <text evidence="2">The sequence shown here is derived from an EMBL/GenBank/DDBJ whole genome shotgun (WGS) entry which is preliminary data.</text>
</comment>
<dbReference type="AlphaFoldDB" id="A0A699Y8W4"/>
<feature type="non-terminal residue" evidence="2">
    <location>
        <position position="1"/>
    </location>
</feature>
<proteinExistence type="predicted"/>
<organism evidence="2 3">
    <name type="scientific">Haematococcus lacustris</name>
    <name type="common">Green alga</name>
    <name type="synonym">Haematococcus pluvialis</name>
    <dbReference type="NCBI Taxonomy" id="44745"/>
    <lineage>
        <taxon>Eukaryota</taxon>
        <taxon>Viridiplantae</taxon>
        <taxon>Chlorophyta</taxon>
        <taxon>core chlorophytes</taxon>
        <taxon>Chlorophyceae</taxon>
        <taxon>CS clade</taxon>
        <taxon>Chlamydomonadales</taxon>
        <taxon>Haematococcaceae</taxon>
        <taxon>Haematococcus</taxon>
    </lineage>
</organism>
<name>A0A699Y8W4_HAELA</name>
<protein>
    <submittedName>
        <fullName evidence="2">Uncharacterized protein</fullName>
    </submittedName>
</protein>
<accession>A0A699Y8W4</accession>
<evidence type="ECO:0000256" key="1">
    <source>
        <dbReference type="SAM" id="MobiDB-lite"/>
    </source>
</evidence>
<sequence length="67" mass="7424">LRRSDSSQRSDGGQYGSPDVELPMPSCSRCQPMVPAVSVWLLQDNPRKQDTKPLTKGLCVSKSYREG</sequence>
<feature type="region of interest" description="Disordered" evidence="1">
    <location>
        <begin position="1"/>
        <end position="27"/>
    </location>
</feature>
<reference evidence="2 3" key="1">
    <citation type="submission" date="2020-02" db="EMBL/GenBank/DDBJ databases">
        <title>Draft genome sequence of Haematococcus lacustris strain NIES-144.</title>
        <authorList>
            <person name="Morimoto D."/>
            <person name="Nakagawa S."/>
            <person name="Yoshida T."/>
            <person name="Sawayama S."/>
        </authorList>
    </citation>
    <scope>NUCLEOTIDE SEQUENCE [LARGE SCALE GENOMIC DNA]</scope>
    <source>
        <strain evidence="2 3">NIES-144</strain>
    </source>
</reference>